<protein>
    <submittedName>
        <fullName evidence="7">Orf-129 protein</fullName>
    </submittedName>
</protein>
<evidence type="ECO:0000313" key="7">
    <source>
        <dbReference type="EMBL" id="AJR20405.1"/>
    </source>
</evidence>
<keyword evidence="3" id="KW-0862">Zinc</keyword>
<proteinExistence type="predicted"/>
<dbReference type="EMBL" id="KY249580">
    <property type="protein sequence ID" value="AQQ80148.1"/>
    <property type="molecule type" value="Genomic_DNA"/>
</dbReference>
<name>A0A0D3QVS2_NPVLD</name>
<feature type="domain" description="RING-type" evidence="6">
    <location>
        <begin position="3"/>
        <end position="37"/>
    </location>
</feature>
<reference evidence="8" key="4">
    <citation type="journal article" date="2017" name="J. Invertebr. Pathol.">
        <title>A comparison of the adaptations of strains of Lymantria dispar multiple nucleopolyhedrovirus to hosts from spatially isolated populations.</title>
        <authorList>
            <person name="Martemyanov V.V."/>
            <person name="Podgwaite J.D."/>
            <person name="Belousova I.A."/>
            <person name="Pavlushin S.V."/>
            <person name="Slavicek J.M."/>
            <person name="Baturina O.A."/>
            <person name="Kabilov M.R."/>
            <person name="Ilyinykh A.V."/>
        </authorList>
    </citation>
    <scope>NUCLEOTIDE SEQUENCE</scope>
    <source>
        <strain evidence="8">LdMNPV-27/0</strain>
    </source>
</reference>
<sequence>MECYICFETALRTVVPDCGHAVCGECYSKLVRCPVCRRQFAAPPPPPRRPAPESPRRPAPESPRRRPELGLRDDFKSFFVSLCISLLD</sequence>
<evidence type="ECO:0000256" key="4">
    <source>
        <dbReference type="PROSITE-ProRule" id="PRU00175"/>
    </source>
</evidence>
<evidence type="ECO:0000256" key="2">
    <source>
        <dbReference type="ARBA" id="ARBA00022771"/>
    </source>
</evidence>
<dbReference type="SMART" id="SM00184">
    <property type="entry name" value="RING"/>
    <property type="match status" value="1"/>
</dbReference>
<feature type="region of interest" description="Disordered" evidence="5">
    <location>
        <begin position="41"/>
        <end position="69"/>
    </location>
</feature>
<accession>A0A0D3QVS2</accession>
<feature type="compositionally biased region" description="Basic and acidic residues" evidence="5">
    <location>
        <begin position="50"/>
        <end position="69"/>
    </location>
</feature>
<evidence type="ECO:0000256" key="3">
    <source>
        <dbReference type="ARBA" id="ARBA00022833"/>
    </source>
</evidence>
<dbReference type="EMBL" id="KP027546">
    <property type="protein sequence ID" value="AJR20405.1"/>
    <property type="molecule type" value="Genomic_DNA"/>
</dbReference>
<dbReference type="InterPro" id="IPR017907">
    <property type="entry name" value="Znf_RING_CS"/>
</dbReference>
<dbReference type="InterPro" id="IPR013083">
    <property type="entry name" value="Znf_RING/FYVE/PHD"/>
</dbReference>
<dbReference type="SUPFAM" id="SSF57850">
    <property type="entry name" value="RING/U-box"/>
    <property type="match status" value="1"/>
</dbReference>
<dbReference type="InterPro" id="IPR001841">
    <property type="entry name" value="Znf_RING"/>
</dbReference>
<evidence type="ECO:0000256" key="5">
    <source>
        <dbReference type="SAM" id="MobiDB-lite"/>
    </source>
</evidence>
<dbReference type="PROSITE" id="PS00518">
    <property type="entry name" value="ZF_RING_1"/>
    <property type="match status" value="1"/>
</dbReference>
<reference evidence="7" key="3">
    <citation type="submission" date="2016-04" db="EMBL/GenBank/DDBJ databases">
        <authorList>
            <person name="Evans L.H."/>
            <person name="Alamgir A."/>
            <person name="Owens N."/>
            <person name="Weber N.D."/>
            <person name="Virtaneva K."/>
            <person name="Barbian K."/>
            <person name="Babar A."/>
            <person name="Rosenke K."/>
        </authorList>
    </citation>
    <scope>NUCLEOTIDE SEQUENCE</scope>
    <source>
        <strain evidence="7">LdMNPV-27/2</strain>
    </source>
</reference>
<organismHost>
    <name type="scientific">Lepidoptera</name>
    <name type="common">moths &amp; butterflies</name>
    <dbReference type="NCBI Taxonomy" id="7088"/>
</organismHost>
<dbReference type="Pfam" id="PF13920">
    <property type="entry name" value="zf-C3HC4_3"/>
    <property type="match status" value="1"/>
</dbReference>
<evidence type="ECO:0000259" key="6">
    <source>
        <dbReference type="PROSITE" id="PS50089"/>
    </source>
</evidence>
<reference evidence="7" key="2">
    <citation type="journal article" date="2015" name="Genome Announc.">
        <title>Complete Genome Sequence of a Western Siberian Lymantria dispar Multiple Nucleopolyhedrovirus Isolate.</title>
        <authorList>
            <person name="Kabilov M.R."/>
            <person name="Martemyanov V.V."/>
            <person name="Tupikin A.E."/>
            <person name="Baturina O.A."/>
            <person name="Belousova I.A."/>
            <person name="Bondar A.A."/>
            <person name="Ilyinykh A.V."/>
        </authorList>
    </citation>
    <scope>NUCLEOTIDE SEQUENCE</scope>
    <source>
        <strain evidence="7">LdMNPV-27/2</strain>
    </source>
</reference>
<reference evidence="7" key="1">
    <citation type="journal article" date="2015" name="Dokl. Biochem. Biophys.">
        <title>The enhancin gene: One of the genetic determinants of population variation in baculoviral virulence.</title>
        <authorList>
            <person name="Martemyanov V.V."/>
            <person name="Kabilov M.R."/>
            <person name="Tupikin A.E."/>
            <person name="Baturina O.A."/>
            <person name="Belousova I.A."/>
            <person name="Podgwaite J.D."/>
            <person name="Ilynykh A.V."/>
            <person name="Vlassov V.V."/>
        </authorList>
    </citation>
    <scope>NUCLEOTIDE SEQUENCE</scope>
    <source>
        <strain evidence="7">LdMNPV-27/2</strain>
    </source>
</reference>
<evidence type="ECO:0000256" key="1">
    <source>
        <dbReference type="ARBA" id="ARBA00022723"/>
    </source>
</evidence>
<evidence type="ECO:0000313" key="8">
    <source>
        <dbReference type="EMBL" id="AQQ80148.1"/>
    </source>
</evidence>
<dbReference type="GO" id="GO:0008270">
    <property type="term" value="F:zinc ion binding"/>
    <property type="evidence" value="ECO:0007669"/>
    <property type="project" value="UniProtKB-KW"/>
</dbReference>
<keyword evidence="2 4" id="KW-0863">Zinc-finger</keyword>
<dbReference type="Gene3D" id="3.30.40.10">
    <property type="entry name" value="Zinc/RING finger domain, C3HC4 (zinc finger)"/>
    <property type="match status" value="1"/>
</dbReference>
<organism evidence="7">
    <name type="scientific">Lymantria dispar multicapsid nuclear polyhedrosis virus</name>
    <name type="common">LdMNPV</name>
    <dbReference type="NCBI Taxonomy" id="10449"/>
    <lineage>
        <taxon>Viruses</taxon>
        <taxon>Viruses incertae sedis</taxon>
        <taxon>Naldaviricetes</taxon>
        <taxon>Lefavirales</taxon>
        <taxon>Baculoviridae</taxon>
        <taxon>Alphabaculovirus</taxon>
        <taxon>Alphabaculovirus lydisparis</taxon>
    </lineage>
</organism>
<dbReference type="PROSITE" id="PS50089">
    <property type="entry name" value="ZF_RING_2"/>
    <property type="match status" value="1"/>
</dbReference>
<keyword evidence="1" id="KW-0479">Metal-binding</keyword>